<dbReference type="GO" id="GO:0030313">
    <property type="term" value="C:cell envelope"/>
    <property type="evidence" value="ECO:0007669"/>
    <property type="project" value="UniProtKB-SubCell"/>
</dbReference>
<keyword evidence="4" id="KW-0676">Redox-active center</keyword>
<evidence type="ECO:0000313" key="8">
    <source>
        <dbReference type="Proteomes" id="UP000005580"/>
    </source>
</evidence>
<proteinExistence type="predicted"/>
<dbReference type="InterPro" id="IPR000866">
    <property type="entry name" value="AhpC/TSA"/>
</dbReference>
<dbReference type="CDD" id="cd02966">
    <property type="entry name" value="TlpA_like_family"/>
    <property type="match status" value="1"/>
</dbReference>
<feature type="domain" description="Thioredoxin" evidence="6">
    <location>
        <begin position="43"/>
        <end position="184"/>
    </location>
</feature>
<evidence type="ECO:0000259" key="6">
    <source>
        <dbReference type="PROSITE" id="PS51352"/>
    </source>
</evidence>
<reference evidence="7" key="1">
    <citation type="submission" date="2011-01" db="EMBL/GenBank/DDBJ databases">
        <authorList>
            <person name="Muzny D."/>
            <person name="Qin X."/>
            <person name="Buhay C."/>
            <person name="Dugan-Rocha S."/>
            <person name="Ding Y."/>
            <person name="Chen G."/>
            <person name="Hawes A."/>
            <person name="Holder M."/>
            <person name="Jhangiani S."/>
            <person name="Johnson A."/>
            <person name="Khan Z."/>
            <person name="Li Z."/>
            <person name="Liu W."/>
            <person name="Liu X."/>
            <person name="Perez L."/>
            <person name="Shen H."/>
            <person name="Wang Q."/>
            <person name="Watt J."/>
            <person name="Xi L."/>
            <person name="Xin Y."/>
            <person name="Zhou J."/>
            <person name="Deng J."/>
            <person name="Jiang H."/>
            <person name="Liu Y."/>
            <person name="Qu J."/>
            <person name="Song X.-Z."/>
            <person name="Zhang L."/>
            <person name="Villasana D."/>
            <person name="Johnson A."/>
            <person name="Liu J."/>
            <person name="Liyanage D."/>
            <person name="Lorensuhewa L."/>
            <person name="Robinson T."/>
            <person name="Song A."/>
            <person name="Song B.-B."/>
            <person name="Dinh H."/>
            <person name="Thornton R."/>
            <person name="Coyle M."/>
            <person name="Francisco L."/>
            <person name="Jackson L."/>
            <person name="Javaid M."/>
            <person name="Korchina V."/>
            <person name="Kovar C."/>
            <person name="Mata R."/>
            <person name="Mathew T."/>
            <person name="Ngo R."/>
            <person name="Nguyen L."/>
            <person name="Nguyen N."/>
            <person name="Okwuonu G."/>
            <person name="Ongeri F."/>
            <person name="Pham C."/>
            <person name="Simmons D."/>
            <person name="Wilczek-Boney K."/>
            <person name="Hale W."/>
            <person name="Jakkamsetti A."/>
            <person name="Pham P."/>
            <person name="Ruth R."/>
            <person name="San Lucas F."/>
            <person name="Warren J."/>
            <person name="Zhang J."/>
            <person name="Zhao Z."/>
            <person name="Zhou C."/>
            <person name="Zhu D."/>
            <person name="Lee S."/>
            <person name="Bess C."/>
            <person name="Blankenburg K."/>
            <person name="Forbes L."/>
            <person name="Fu Q."/>
            <person name="Gubbala S."/>
            <person name="Hirani K."/>
            <person name="Jayaseelan J.C."/>
            <person name="Lara F."/>
            <person name="Munidasa M."/>
            <person name="Palculict T."/>
            <person name="Patil S."/>
            <person name="Pu L.-L."/>
            <person name="Saada N."/>
            <person name="Tang L."/>
            <person name="Weissenberger G."/>
            <person name="Zhu Y."/>
            <person name="Hemphill L."/>
            <person name="Shang Y."/>
            <person name="Youmans B."/>
            <person name="Ayvaz T."/>
            <person name="Ross M."/>
            <person name="Santibanez J."/>
            <person name="Aqrawi P."/>
            <person name="Gross S."/>
            <person name="Joshi V."/>
            <person name="Fowler G."/>
            <person name="Nazareth L."/>
            <person name="Reid J."/>
            <person name="Worley K."/>
            <person name="Petrosino J."/>
            <person name="Highlander S."/>
            <person name="Gibbs R."/>
        </authorList>
    </citation>
    <scope>NUCLEOTIDE SEQUENCE [LARGE SCALE GENOMIC DNA]</scope>
    <source>
        <strain evidence="7">ATCC 33269</strain>
    </source>
</reference>
<keyword evidence="3" id="KW-1015">Disulfide bond</keyword>
<dbReference type="SUPFAM" id="SSF52833">
    <property type="entry name" value="Thioredoxin-like"/>
    <property type="match status" value="1"/>
</dbReference>
<dbReference type="InterPro" id="IPR050553">
    <property type="entry name" value="Thioredoxin_ResA/DsbE_sf"/>
</dbReference>
<feature type="signal peptide" evidence="5">
    <location>
        <begin position="1"/>
        <end position="25"/>
    </location>
</feature>
<dbReference type="AlphaFoldDB" id="E7RQW7"/>
<accession>E7RQW7</accession>
<dbReference type="HOGENOM" id="CLU_042529_11_4_10"/>
<dbReference type="Proteomes" id="UP000005580">
    <property type="component" value="Unassembled WGS sequence"/>
</dbReference>
<dbReference type="EC" id="1.11.1.15" evidence="7"/>
<keyword evidence="5" id="KW-0732">Signal</keyword>
<dbReference type="RefSeq" id="WP_004369713.1">
    <property type="nucleotide sequence ID" value="NZ_GL833119.1"/>
</dbReference>
<dbReference type="PANTHER" id="PTHR42852">
    <property type="entry name" value="THIOL:DISULFIDE INTERCHANGE PROTEIN DSBE"/>
    <property type="match status" value="1"/>
</dbReference>
<name>E7RQW7_9BACT</name>
<comment type="caution">
    <text evidence="7">The sequence shown here is derived from an EMBL/GenBank/DDBJ whole genome shotgun (WGS) entry which is preliminary data.</text>
</comment>
<protein>
    <submittedName>
        <fullName evidence="7">Antioxidant, AhpC/TSA family</fullName>
        <ecNumber evidence="7">1.11.1.15</ecNumber>
    </submittedName>
</protein>
<dbReference type="PANTHER" id="PTHR42852:SF6">
    <property type="entry name" value="THIOL:DISULFIDE INTERCHANGE PROTEIN DSBE"/>
    <property type="match status" value="1"/>
</dbReference>
<evidence type="ECO:0000256" key="3">
    <source>
        <dbReference type="ARBA" id="ARBA00023157"/>
    </source>
</evidence>
<dbReference type="Pfam" id="PF00578">
    <property type="entry name" value="AhpC-TSA"/>
    <property type="match status" value="1"/>
</dbReference>
<evidence type="ECO:0000256" key="2">
    <source>
        <dbReference type="ARBA" id="ARBA00022748"/>
    </source>
</evidence>
<dbReference type="STRING" id="28134.SAMN05444288_2379"/>
<dbReference type="GO" id="GO:0017004">
    <property type="term" value="P:cytochrome complex assembly"/>
    <property type="evidence" value="ECO:0007669"/>
    <property type="project" value="UniProtKB-KW"/>
</dbReference>
<dbReference type="Gene3D" id="3.40.30.10">
    <property type="entry name" value="Glutaredoxin"/>
    <property type="match status" value="1"/>
</dbReference>
<keyword evidence="2" id="KW-0201">Cytochrome c-type biogenesis</keyword>
<keyword evidence="7" id="KW-0575">Peroxidase</keyword>
<dbReference type="InterPro" id="IPR036249">
    <property type="entry name" value="Thioredoxin-like_sf"/>
</dbReference>
<dbReference type="InterPro" id="IPR013766">
    <property type="entry name" value="Thioredoxin_domain"/>
</dbReference>
<comment type="subcellular location">
    <subcellularLocation>
        <location evidence="1">Cell envelope</location>
    </subcellularLocation>
</comment>
<organism evidence="7 8">
    <name type="scientific">Hoylesella oralis ATCC 33269</name>
    <dbReference type="NCBI Taxonomy" id="873533"/>
    <lineage>
        <taxon>Bacteria</taxon>
        <taxon>Pseudomonadati</taxon>
        <taxon>Bacteroidota</taxon>
        <taxon>Bacteroidia</taxon>
        <taxon>Bacteroidales</taxon>
        <taxon>Prevotellaceae</taxon>
        <taxon>Hoylesella</taxon>
    </lineage>
</organism>
<keyword evidence="8" id="KW-1185">Reference proteome</keyword>
<evidence type="ECO:0000256" key="1">
    <source>
        <dbReference type="ARBA" id="ARBA00004196"/>
    </source>
</evidence>
<sequence>MKPIKKNLMWLMAVLMMMTMQQTAAAQTADNADPDAKYATELLKVGTAVPAFSLKTPDGKTVKLSDFKGKYLILDFWASWCPDCRKDAPNLVRMYDKFHKRGFEFLGVSFDTDKEAWKKAIKQYGIAYRQVSELKKFHDTDISKAYGVKWIPSMYLIDKDGKVVLGTVVSDKLEALLTELAEGK</sequence>
<dbReference type="PROSITE" id="PS51352">
    <property type="entry name" value="THIOREDOXIN_2"/>
    <property type="match status" value="1"/>
</dbReference>
<dbReference type="GO" id="GO:0004601">
    <property type="term" value="F:peroxidase activity"/>
    <property type="evidence" value="ECO:0007669"/>
    <property type="project" value="UniProtKB-KW"/>
</dbReference>
<keyword evidence="7" id="KW-0560">Oxidoreductase</keyword>
<feature type="chain" id="PRO_5003223938" evidence="5">
    <location>
        <begin position="26"/>
        <end position="184"/>
    </location>
</feature>
<gene>
    <name evidence="7" type="primary">resA2</name>
    <name evidence="7" type="ORF">HMPREF0663_11568</name>
</gene>
<evidence type="ECO:0000256" key="4">
    <source>
        <dbReference type="ARBA" id="ARBA00023284"/>
    </source>
</evidence>
<dbReference type="eggNOG" id="COG0526">
    <property type="taxonomic scope" value="Bacteria"/>
</dbReference>
<evidence type="ECO:0000256" key="5">
    <source>
        <dbReference type="SAM" id="SignalP"/>
    </source>
</evidence>
<evidence type="ECO:0000313" key="7">
    <source>
        <dbReference type="EMBL" id="EFZ36655.1"/>
    </source>
</evidence>
<dbReference type="EMBL" id="AEPE02000005">
    <property type="protein sequence ID" value="EFZ36655.1"/>
    <property type="molecule type" value="Genomic_DNA"/>
</dbReference>